<organism evidence="1">
    <name type="scientific">bioreactor metagenome</name>
    <dbReference type="NCBI Taxonomy" id="1076179"/>
    <lineage>
        <taxon>unclassified sequences</taxon>
        <taxon>metagenomes</taxon>
        <taxon>ecological metagenomes</taxon>
    </lineage>
</organism>
<sequence length="79" mass="9340">MRTEVFIKLFRMHKPRHGKPVFGHIVKYAVPAGNDRTRLKHLAVAPRKDRLHRALRHAFGDAEQVERELWFSSHGVYIR</sequence>
<accession>A0A645IMT5</accession>
<gene>
    <name evidence="1" type="ORF">SDC9_197256</name>
</gene>
<name>A0A645IMT5_9ZZZZ</name>
<reference evidence="1" key="1">
    <citation type="submission" date="2019-08" db="EMBL/GenBank/DDBJ databases">
        <authorList>
            <person name="Kucharzyk K."/>
            <person name="Murdoch R.W."/>
            <person name="Higgins S."/>
            <person name="Loffler F."/>
        </authorList>
    </citation>
    <scope>NUCLEOTIDE SEQUENCE</scope>
</reference>
<dbReference type="AlphaFoldDB" id="A0A645IMT5"/>
<protein>
    <submittedName>
        <fullName evidence="1">Uncharacterized protein</fullName>
    </submittedName>
</protein>
<proteinExistence type="predicted"/>
<evidence type="ECO:0000313" key="1">
    <source>
        <dbReference type="EMBL" id="MPN49634.1"/>
    </source>
</evidence>
<comment type="caution">
    <text evidence="1">The sequence shown here is derived from an EMBL/GenBank/DDBJ whole genome shotgun (WGS) entry which is preliminary data.</text>
</comment>
<dbReference type="EMBL" id="VSSQ01113067">
    <property type="protein sequence ID" value="MPN49634.1"/>
    <property type="molecule type" value="Genomic_DNA"/>
</dbReference>